<reference evidence="1" key="1">
    <citation type="submission" date="2019-02" db="EMBL/GenBank/DDBJ databases">
        <authorList>
            <person name="Gruber-Vodicka R. H."/>
            <person name="Seah K. B. B."/>
        </authorList>
    </citation>
    <scope>NUCLEOTIDE SEQUENCE</scope>
    <source>
        <strain evidence="2">BECK_BZ106</strain>
        <strain evidence="1">BECK_BZ15</strain>
    </source>
</reference>
<organism evidence="1">
    <name type="scientific">Candidatus Kentrum sp. FW</name>
    <dbReference type="NCBI Taxonomy" id="2126338"/>
    <lineage>
        <taxon>Bacteria</taxon>
        <taxon>Pseudomonadati</taxon>
        <taxon>Pseudomonadota</taxon>
        <taxon>Gammaproteobacteria</taxon>
        <taxon>Candidatus Kentrum</taxon>
    </lineage>
</organism>
<proteinExistence type="predicted"/>
<protein>
    <submittedName>
        <fullName evidence="1">Uncharacterized protein</fullName>
    </submittedName>
</protein>
<evidence type="ECO:0000313" key="1">
    <source>
        <dbReference type="EMBL" id="VFJ47675.1"/>
    </source>
</evidence>
<gene>
    <name evidence="1" type="ORF">BECKFW1821A_GA0114235_101710</name>
    <name evidence="2" type="ORF">BECKFW1821B_GA0114236_10788</name>
</gene>
<dbReference type="EMBL" id="CAADEW010000017">
    <property type="protein sequence ID" value="VFJ47675.1"/>
    <property type="molecule type" value="Genomic_DNA"/>
</dbReference>
<name>A0A450S709_9GAMM</name>
<sequence>MCRPLELLAGEHHILDGAALISYQHRSCFLKRLIDIDTLRKSPKNLRIIRDRHQERIVAIFILNSESGEAKRAGCKAHMRGNSELFQACATHQPVTFCPLQPRTQDGKGHQAKVECIAGTQLVASARYAESEFCSLL</sequence>
<dbReference type="AlphaFoldDB" id="A0A450S709"/>
<dbReference type="EMBL" id="CAADFD010000078">
    <property type="protein sequence ID" value="VFJ62961.1"/>
    <property type="molecule type" value="Genomic_DNA"/>
</dbReference>
<evidence type="ECO:0000313" key="2">
    <source>
        <dbReference type="EMBL" id="VFJ62961.1"/>
    </source>
</evidence>
<accession>A0A450S709</accession>